<keyword evidence="10" id="KW-1185">Reference proteome</keyword>
<proteinExistence type="inferred from homology"/>
<sequence>MFELENHVYSVSEVTAAIKMLLESRFPQIFMEGEISNFRPSSAGHCYFTLKDPGAMIQAVLFRGDAARLAFRPKDGMKVKATGRLSVYAQRGNYQIICSSLEEQGKGSILEMLEERKRRLAAEGLFDSQYKKEIPPYPETVAVITSPTGAALRDILQVTRRRNSSLRIRILPCAVQGAEAANQIVRMIETANRQNLGDLIILSRGGGSLEDLLPFSEESVVRAVSSSYLPVITGIGHEIDFALADFAADLRAPTPSAAAELVCSSSIEISGAIENTRREMISALRSRMVLYREKLKAFSPEEITLHFRRFLEPRVLRIDDLKESMANDIYNIMERKKHELALLKKELEGNSPLSILERGYSIVTDKDGMTLKSSARISTGDTVGIRFAEGKASATIKDIE</sequence>
<dbReference type="EMBL" id="JACHGJ010000001">
    <property type="protein sequence ID" value="MBB6479160.1"/>
    <property type="molecule type" value="Genomic_DNA"/>
</dbReference>
<comment type="function">
    <text evidence="5">Bidirectionally degrades single-stranded DNA into large acid-insoluble oligonucleotides, which are then degraded further into small acid-soluble oligonucleotides.</text>
</comment>
<dbReference type="CDD" id="cd04489">
    <property type="entry name" value="ExoVII_LU_OBF"/>
    <property type="match status" value="1"/>
</dbReference>
<keyword evidence="2 5" id="KW-0540">Nuclease</keyword>
<evidence type="ECO:0000256" key="5">
    <source>
        <dbReference type="HAMAP-Rule" id="MF_00378"/>
    </source>
</evidence>
<comment type="similarity">
    <text evidence="5 6">Belongs to the XseA family.</text>
</comment>
<dbReference type="Pfam" id="PF02601">
    <property type="entry name" value="Exonuc_VII_L"/>
    <property type="match status" value="1"/>
</dbReference>
<comment type="caution">
    <text evidence="9">The sequence shown here is derived from an EMBL/GenBank/DDBJ whole genome shotgun (WGS) entry which is preliminary data.</text>
</comment>
<name>A0A841R7Z7_9SPIO</name>
<evidence type="ECO:0000256" key="6">
    <source>
        <dbReference type="RuleBase" id="RU004355"/>
    </source>
</evidence>
<accession>A0A841R7Z7</accession>
<dbReference type="Proteomes" id="UP000587760">
    <property type="component" value="Unassembled WGS sequence"/>
</dbReference>
<dbReference type="GO" id="GO:0006308">
    <property type="term" value="P:DNA catabolic process"/>
    <property type="evidence" value="ECO:0007669"/>
    <property type="project" value="UniProtKB-UniRule"/>
</dbReference>
<evidence type="ECO:0000259" key="8">
    <source>
        <dbReference type="Pfam" id="PF13742"/>
    </source>
</evidence>
<feature type="domain" description="Exonuclease VII large subunit C-terminal" evidence="7">
    <location>
        <begin position="125"/>
        <end position="347"/>
    </location>
</feature>
<evidence type="ECO:0000256" key="2">
    <source>
        <dbReference type="ARBA" id="ARBA00022722"/>
    </source>
</evidence>
<comment type="subcellular location">
    <subcellularLocation>
        <location evidence="5 6">Cytoplasm</location>
    </subcellularLocation>
</comment>
<dbReference type="GO" id="GO:0005737">
    <property type="term" value="C:cytoplasm"/>
    <property type="evidence" value="ECO:0007669"/>
    <property type="project" value="UniProtKB-SubCell"/>
</dbReference>
<dbReference type="InterPro" id="IPR025824">
    <property type="entry name" value="OB-fold_nuc-bd_dom"/>
</dbReference>
<dbReference type="EC" id="3.1.11.6" evidence="5"/>
<keyword evidence="3 5" id="KW-0378">Hydrolase</keyword>
<dbReference type="HAMAP" id="MF_00378">
    <property type="entry name" value="Exonuc_7_L"/>
    <property type="match status" value="1"/>
</dbReference>
<evidence type="ECO:0000313" key="9">
    <source>
        <dbReference type="EMBL" id="MBB6479160.1"/>
    </source>
</evidence>
<dbReference type="NCBIfam" id="TIGR00237">
    <property type="entry name" value="xseA"/>
    <property type="match status" value="1"/>
</dbReference>
<dbReference type="PANTHER" id="PTHR30008:SF0">
    <property type="entry name" value="EXODEOXYRIBONUCLEASE 7 LARGE SUBUNIT"/>
    <property type="match status" value="1"/>
</dbReference>
<dbReference type="RefSeq" id="WP_184744059.1">
    <property type="nucleotide sequence ID" value="NZ_JACHGJ010000001.1"/>
</dbReference>
<organism evidence="9 10">
    <name type="scientific">Spirochaeta isovalerica</name>
    <dbReference type="NCBI Taxonomy" id="150"/>
    <lineage>
        <taxon>Bacteria</taxon>
        <taxon>Pseudomonadati</taxon>
        <taxon>Spirochaetota</taxon>
        <taxon>Spirochaetia</taxon>
        <taxon>Spirochaetales</taxon>
        <taxon>Spirochaetaceae</taxon>
        <taxon>Spirochaeta</taxon>
    </lineage>
</organism>
<dbReference type="GO" id="GO:0008855">
    <property type="term" value="F:exodeoxyribonuclease VII activity"/>
    <property type="evidence" value="ECO:0007669"/>
    <property type="project" value="UniProtKB-UniRule"/>
</dbReference>
<dbReference type="GO" id="GO:0009318">
    <property type="term" value="C:exodeoxyribonuclease VII complex"/>
    <property type="evidence" value="ECO:0007669"/>
    <property type="project" value="UniProtKB-UniRule"/>
</dbReference>
<evidence type="ECO:0000256" key="1">
    <source>
        <dbReference type="ARBA" id="ARBA00022490"/>
    </source>
</evidence>
<dbReference type="PANTHER" id="PTHR30008">
    <property type="entry name" value="EXODEOXYRIBONUCLEASE 7 LARGE SUBUNIT"/>
    <property type="match status" value="1"/>
</dbReference>
<protein>
    <recommendedName>
        <fullName evidence="5">Exodeoxyribonuclease 7 large subunit</fullName>
        <ecNumber evidence="5">3.1.11.6</ecNumber>
    </recommendedName>
    <alternativeName>
        <fullName evidence="5">Exodeoxyribonuclease VII large subunit</fullName>
        <shortName evidence="5">Exonuclease VII large subunit</shortName>
    </alternativeName>
</protein>
<dbReference type="GO" id="GO:0003676">
    <property type="term" value="F:nucleic acid binding"/>
    <property type="evidence" value="ECO:0007669"/>
    <property type="project" value="InterPro"/>
</dbReference>
<evidence type="ECO:0000256" key="3">
    <source>
        <dbReference type="ARBA" id="ARBA00022801"/>
    </source>
</evidence>
<gene>
    <name evidence="5" type="primary">xseA</name>
    <name evidence="9" type="ORF">HNR50_000793</name>
</gene>
<keyword evidence="1 5" id="KW-0963">Cytoplasm</keyword>
<evidence type="ECO:0000256" key="4">
    <source>
        <dbReference type="ARBA" id="ARBA00022839"/>
    </source>
</evidence>
<keyword evidence="4 5" id="KW-0269">Exonuclease</keyword>
<dbReference type="AlphaFoldDB" id="A0A841R7Z7"/>
<dbReference type="InterPro" id="IPR020579">
    <property type="entry name" value="Exonuc_VII_lsu_C"/>
</dbReference>
<feature type="domain" description="OB-fold nucleic acid binding" evidence="8">
    <location>
        <begin position="9"/>
        <end position="101"/>
    </location>
</feature>
<dbReference type="Pfam" id="PF13742">
    <property type="entry name" value="tRNA_anti_2"/>
    <property type="match status" value="1"/>
</dbReference>
<comment type="subunit">
    <text evidence="5">Heterooligomer composed of large and small subunits.</text>
</comment>
<reference evidence="9 10" key="1">
    <citation type="submission" date="2020-08" db="EMBL/GenBank/DDBJ databases">
        <title>Genomic Encyclopedia of Type Strains, Phase IV (KMG-IV): sequencing the most valuable type-strain genomes for metagenomic binning, comparative biology and taxonomic classification.</title>
        <authorList>
            <person name="Goeker M."/>
        </authorList>
    </citation>
    <scope>NUCLEOTIDE SEQUENCE [LARGE SCALE GENOMIC DNA]</scope>
    <source>
        <strain evidence="9 10">DSM 2461</strain>
    </source>
</reference>
<evidence type="ECO:0000313" key="10">
    <source>
        <dbReference type="Proteomes" id="UP000587760"/>
    </source>
</evidence>
<dbReference type="InterPro" id="IPR003753">
    <property type="entry name" value="Exonuc_VII_L"/>
</dbReference>
<comment type="catalytic activity">
    <reaction evidence="5 6">
        <text>Exonucleolytic cleavage in either 5'- to 3'- or 3'- to 5'-direction to yield nucleoside 5'-phosphates.</text>
        <dbReference type="EC" id="3.1.11.6"/>
    </reaction>
</comment>
<evidence type="ECO:0000259" key="7">
    <source>
        <dbReference type="Pfam" id="PF02601"/>
    </source>
</evidence>